<protein>
    <submittedName>
        <fullName evidence="1">Uncharacterized protein</fullName>
    </submittedName>
</protein>
<evidence type="ECO:0000313" key="2">
    <source>
        <dbReference type="Proteomes" id="UP001549257"/>
    </source>
</evidence>
<dbReference type="Proteomes" id="UP001549257">
    <property type="component" value="Unassembled WGS sequence"/>
</dbReference>
<evidence type="ECO:0000313" key="1">
    <source>
        <dbReference type="EMBL" id="MET4583188.1"/>
    </source>
</evidence>
<comment type="caution">
    <text evidence="1">The sequence shown here is derived from an EMBL/GenBank/DDBJ whole genome shotgun (WGS) entry which is preliminary data.</text>
</comment>
<accession>A0ABV2QQP8</accession>
<reference evidence="1 2" key="1">
    <citation type="submission" date="2024-06" db="EMBL/GenBank/DDBJ databases">
        <title>Sorghum-associated microbial communities from plants grown in Nebraska, USA.</title>
        <authorList>
            <person name="Schachtman D."/>
        </authorList>
    </citation>
    <scope>NUCLEOTIDE SEQUENCE [LARGE SCALE GENOMIC DNA]</scope>
    <source>
        <strain evidence="1 2">2857</strain>
    </source>
</reference>
<organism evidence="1 2">
    <name type="scientific">Conyzicola nivalis</name>
    <dbReference type="NCBI Taxonomy" id="1477021"/>
    <lineage>
        <taxon>Bacteria</taxon>
        <taxon>Bacillati</taxon>
        <taxon>Actinomycetota</taxon>
        <taxon>Actinomycetes</taxon>
        <taxon>Micrococcales</taxon>
        <taxon>Microbacteriaceae</taxon>
        <taxon>Conyzicola</taxon>
    </lineage>
</organism>
<dbReference type="EMBL" id="JBEPSJ010000003">
    <property type="protein sequence ID" value="MET4583188.1"/>
    <property type="molecule type" value="Genomic_DNA"/>
</dbReference>
<proteinExistence type="predicted"/>
<sequence length="35" mass="4065">MTGVHAGFELRDWREKALGVFDSIDDGLRFLLRSR</sequence>
<gene>
    <name evidence="1" type="ORF">ABIE21_002707</name>
</gene>
<keyword evidence="2" id="KW-1185">Reference proteome</keyword>
<name>A0ABV2QQP8_9MICO</name>